<dbReference type="PROSITE" id="PS51257">
    <property type="entry name" value="PROKAR_LIPOPROTEIN"/>
    <property type="match status" value="1"/>
</dbReference>
<dbReference type="STRING" id="48003.BLA55_00785"/>
<evidence type="ECO:0000256" key="2">
    <source>
        <dbReference type="SAM" id="SignalP"/>
    </source>
</evidence>
<sequence length="975" mass="109094">MKKAKYLLLGTAGVAVLATSLSAGCNSNTFSTYAENKKMATSINSVYLQGYQIYDSSLSSGGMVDPFTDSTVPFLMNVDYEDKPVYANVNGVTKVQTPTFARYTLDLIDAIILVVNGEEITYDSDVAEITPAADANGYYSKALVFKQSANQKSINHRSFLNNLNQASQMKFRVRQNVKWVDQNGNETKYSVRAKDFYLGYLRTVLSDYNYRMANGGTVEANKIASETTTNTSVNMDNNKAAYSNIYLLDLYDIDKNKLLSEEDSVQTVGDREFYVISSTDVEGHKAAKFKELALKLLTGSADFIPVPSEYITENKENREVIQSQDPKTTKERLEVIRDTFLAASGQAKDAGFYWYGRTMDTTLFAGKYYGRPFDSNILKLQVRLNKHYANQEYANDPRRIEIFERSYRTSAADAAQFQKAQWNQFLAGLTSTIPYTSLDSGNRKIVDNEPEKYGVTYVQVLNKTNATKHSINSPIPLYSASAKYANNDPSFNVAFAKLNYGSSSANPIEDIKKGRFVTDLESSIVGYGSEFRSILSAAINVQYLATKANAPRESIPWNSIFAQDSDWNGRSLSEGFSYASPREAYKELNSYFVTNRQTGERYVLLPNKEKDKDLVAPGDTDATTAGADDALKSAAYAELQNKMTDLLDAFFAEHPEITDQKVVWSDTYRYLNYDGNYEGLLGSVVAAINGLDKKGRISYSIVKPENADAWYKFWLSAKHLNLMGWGYDYDSVGSGIDAISRSHMVWYFAAILNNEEFAAKAEKAYPQLVKAAKAFKAFVETEGKNYKIPVSFSDMTRLTNSIISDIDSAWKYLEVEENGTIHIYNEEADEVETKIEEVKAKIEKATNAFNDAEKAAKIAEKEQLEAKLAELKAKVKARDDENYQDLATITALFWINYTTQFENTKDLLDLLVEINNLLGISYDSDNYASKESFVKTVINPGYAVPSTAGQPFSSYADYKISNLTLETIEAAKNKK</sequence>
<protein>
    <recommendedName>
        <fullName evidence="5">Lipoprotein</fullName>
    </recommendedName>
</protein>
<dbReference type="RefSeq" id="WP_073372226.1">
    <property type="nucleotide sequence ID" value="NZ_CP017813.1"/>
</dbReference>
<reference evidence="4" key="1">
    <citation type="submission" date="2016-10" db="EMBL/GenBank/DDBJ databases">
        <authorList>
            <person name="Beylefeld A."/>
            <person name="Abolnik C."/>
        </authorList>
    </citation>
    <scope>NUCLEOTIDE SEQUENCE [LARGE SCALE GENOMIC DNA]</scope>
    <source>
        <strain evidence="4">B359_6</strain>
    </source>
</reference>
<feature type="coiled-coil region" evidence="1">
    <location>
        <begin position="821"/>
        <end position="881"/>
    </location>
</feature>
<feature type="signal peptide" evidence="2">
    <location>
        <begin position="1"/>
        <end position="23"/>
    </location>
</feature>
<keyword evidence="1" id="KW-0175">Coiled coil</keyword>
<accession>A0A1L4FRJ7</accession>
<proteinExistence type="predicted"/>
<dbReference type="OrthoDB" id="395154at2"/>
<dbReference type="Proteomes" id="UP000184322">
    <property type="component" value="Chromosome"/>
</dbReference>
<evidence type="ECO:0008006" key="5">
    <source>
        <dbReference type="Google" id="ProtNLM"/>
    </source>
</evidence>
<organism evidence="3 4">
    <name type="scientific">Mycoplasmopsis pullorum</name>
    <dbReference type="NCBI Taxonomy" id="48003"/>
    <lineage>
        <taxon>Bacteria</taxon>
        <taxon>Bacillati</taxon>
        <taxon>Mycoplasmatota</taxon>
        <taxon>Mycoplasmoidales</taxon>
        <taxon>Metamycoplasmataceae</taxon>
        <taxon>Mycoplasmopsis</taxon>
    </lineage>
</organism>
<evidence type="ECO:0000313" key="3">
    <source>
        <dbReference type="EMBL" id="APJ38222.1"/>
    </source>
</evidence>
<name>A0A1L4FRJ7_9BACT</name>
<evidence type="ECO:0000313" key="4">
    <source>
        <dbReference type="Proteomes" id="UP000184322"/>
    </source>
</evidence>
<dbReference type="EMBL" id="CP017813">
    <property type="protein sequence ID" value="APJ38222.1"/>
    <property type="molecule type" value="Genomic_DNA"/>
</dbReference>
<gene>
    <name evidence="3" type="ORF">BLA55_00785</name>
</gene>
<dbReference type="AlphaFoldDB" id="A0A1L4FRJ7"/>
<evidence type="ECO:0000256" key="1">
    <source>
        <dbReference type="SAM" id="Coils"/>
    </source>
</evidence>
<keyword evidence="4" id="KW-1185">Reference proteome</keyword>
<dbReference type="NCBIfam" id="NF045850">
    <property type="entry name" value="ABC_Mplas_LP"/>
    <property type="match status" value="1"/>
</dbReference>
<feature type="chain" id="PRO_5012656659" description="Lipoprotein" evidence="2">
    <location>
        <begin position="24"/>
        <end position="975"/>
    </location>
</feature>
<dbReference type="KEGG" id="mpul:BLA55_00785"/>
<keyword evidence="2" id="KW-0732">Signal</keyword>